<gene>
    <name evidence="3" type="ORF">M0L20_10665</name>
</gene>
<dbReference type="InterPro" id="IPR038636">
    <property type="entry name" value="Wzi_sf"/>
</dbReference>
<dbReference type="Proteomes" id="UP001202180">
    <property type="component" value="Unassembled WGS sequence"/>
</dbReference>
<evidence type="ECO:0000313" key="4">
    <source>
        <dbReference type="Proteomes" id="UP001202180"/>
    </source>
</evidence>
<feature type="region of interest" description="Disordered" evidence="1">
    <location>
        <begin position="499"/>
        <end position="519"/>
    </location>
</feature>
<reference evidence="3 4" key="1">
    <citation type="submission" date="2022-04" db="EMBL/GenBank/DDBJ databases">
        <title>Spirosoma sp. strain RP8 genome sequencing and assembly.</title>
        <authorList>
            <person name="Jung Y."/>
        </authorList>
    </citation>
    <scope>NUCLEOTIDE SEQUENCE [LARGE SCALE GENOMIC DNA]</scope>
    <source>
        <strain evidence="3 4">RP8</strain>
    </source>
</reference>
<dbReference type="EMBL" id="JALPRF010000002">
    <property type="protein sequence ID" value="MCK8492312.1"/>
    <property type="molecule type" value="Genomic_DNA"/>
</dbReference>
<feature type="chain" id="PRO_5045799966" evidence="2">
    <location>
        <begin position="21"/>
        <end position="519"/>
    </location>
</feature>
<comment type="caution">
    <text evidence="3">The sequence shown here is derived from an EMBL/GenBank/DDBJ whole genome shotgun (WGS) entry which is preliminary data.</text>
</comment>
<keyword evidence="2" id="KW-0732">Signal</keyword>
<feature type="compositionally biased region" description="Basic and acidic residues" evidence="1">
    <location>
        <begin position="506"/>
        <end position="519"/>
    </location>
</feature>
<evidence type="ECO:0000256" key="2">
    <source>
        <dbReference type="SAM" id="SignalP"/>
    </source>
</evidence>
<organism evidence="3 4">
    <name type="scientific">Spirosoma liriopis</name>
    <dbReference type="NCBI Taxonomy" id="2937440"/>
    <lineage>
        <taxon>Bacteria</taxon>
        <taxon>Pseudomonadati</taxon>
        <taxon>Bacteroidota</taxon>
        <taxon>Cytophagia</taxon>
        <taxon>Cytophagales</taxon>
        <taxon>Cytophagaceae</taxon>
        <taxon>Spirosoma</taxon>
    </lineage>
</organism>
<name>A0ABT0HJJ1_9BACT</name>
<dbReference type="Gene3D" id="2.40.160.130">
    <property type="entry name" value="Capsule assembly protein Wzi"/>
    <property type="match status" value="1"/>
</dbReference>
<dbReference type="RefSeq" id="WP_248476914.1">
    <property type="nucleotide sequence ID" value="NZ_JALPRF010000002.1"/>
</dbReference>
<evidence type="ECO:0000313" key="3">
    <source>
        <dbReference type="EMBL" id="MCK8492312.1"/>
    </source>
</evidence>
<feature type="signal peptide" evidence="2">
    <location>
        <begin position="1"/>
        <end position="20"/>
    </location>
</feature>
<keyword evidence="4" id="KW-1185">Reference proteome</keyword>
<evidence type="ECO:0000256" key="1">
    <source>
        <dbReference type="SAM" id="MobiDB-lite"/>
    </source>
</evidence>
<sequence>MRFVLCCFCYLWLLLFPVSASYSQRINQYDVEAGGMISSSQTPFWLRANQYGTIPLQTPLLRMNVSLRADYLSADSTGHRPKADWGYGLNLVSNAGQMSQLLLAEAYIKGRLGAFEIYAGRRKEVVGLVDTLLTTGAYAWSGNALPIPKVQIGLPAFTSIPFTKGVISVLGAWSHGWFENSDRLVKGSYLHQKYLYLRLGKPSWKIRFYGGFNHQVIWAGYADPNVLGPVVAVDGKLPSSLRYYPNVVLGTRGNDYATDNNLTSFEDNRIGNHLGSVDIAADIDLANWNVYAYRQFLYDDGSLFYGTNLKDGLNGIRIKNMNQPTGSAFFLRQFTFEYLFTGSQGGAEFVIDDPERRGRDNYFNHSQFVDGWTYFGRTIGTPFLAPRAEINPNLTRFSPAIANNRVSAFHVGLSALIVDKIDLTTRLSYSINAGTYDIPFISLPRQFSGLISLAVPVGILGGSTINASVAADVGELLPRSVGAYLGIRKVGFLGQKPANKKLSSGADKRSDFQKANHRW</sequence>
<protein>
    <submittedName>
        <fullName evidence="3">Capsule assembly Wzi family protein</fullName>
    </submittedName>
</protein>
<proteinExistence type="predicted"/>
<accession>A0ABT0HJJ1</accession>